<feature type="compositionally biased region" description="Basic and acidic residues" evidence="1">
    <location>
        <begin position="60"/>
        <end position="69"/>
    </location>
</feature>
<name>A0A9D2GG32_9FIRM</name>
<proteinExistence type="predicted"/>
<accession>A0A9D2GG32</accession>
<feature type="transmembrane region" description="Helical" evidence="2">
    <location>
        <begin position="21"/>
        <end position="42"/>
    </location>
</feature>
<organism evidence="3 4">
    <name type="scientific">Candidatus Lachnoclostridium stercorigallinarum</name>
    <dbReference type="NCBI Taxonomy" id="2838634"/>
    <lineage>
        <taxon>Bacteria</taxon>
        <taxon>Bacillati</taxon>
        <taxon>Bacillota</taxon>
        <taxon>Clostridia</taxon>
        <taxon>Lachnospirales</taxon>
        <taxon>Lachnospiraceae</taxon>
    </lineage>
</organism>
<gene>
    <name evidence="3" type="ORF">IAA17_01795</name>
</gene>
<reference evidence="3" key="1">
    <citation type="journal article" date="2021" name="PeerJ">
        <title>Extensive microbial diversity within the chicken gut microbiome revealed by metagenomics and culture.</title>
        <authorList>
            <person name="Gilroy R."/>
            <person name="Ravi A."/>
            <person name="Getino M."/>
            <person name="Pursley I."/>
            <person name="Horton D.L."/>
            <person name="Alikhan N.F."/>
            <person name="Baker D."/>
            <person name="Gharbi K."/>
            <person name="Hall N."/>
            <person name="Watson M."/>
            <person name="Adriaenssens E.M."/>
            <person name="Foster-Nyarko E."/>
            <person name="Jarju S."/>
            <person name="Secka A."/>
            <person name="Antonio M."/>
            <person name="Oren A."/>
            <person name="Chaudhuri R.R."/>
            <person name="La Ragione R."/>
            <person name="Hildebrand F."/>
            <person name="Pallen M.J."/>
        </authorList>
    </citation>
    <scope>NUCLEOTIDE SEQUENCE</scope>
    <source>
        <strain evidence="3">ChiBcec1-1093</strain>
    </source>
</reference>
<protein>
    <submittedName>
        <fullName evidence="3">Uncharacterized protein</fullName>
    </submittedName>
</protein>
<comment type="caution">
    <text evidence="3">The sequence shown here is derived from an EMBL/GenBank/DDBJ whole genome shotgun (WGS) entry which is preliminary data.</text>
</comment>
<feature type="region of interest" description="Disordered" evidence="1">
    <location>
        <begin position="60"/>
        <end position="102"/>
    </location>
</feature>
<feature type="compositionally biased region" description="Low complexity" evidence="1">
    <location>
        <begin position="73"/>
        <end position="93"/>
    </location>
</feature>
<evidence type="ECO:0000313" key="4">
    <source>
        <dbReference type="Proteomes" id="UP000824101"/>
    </source>
</evidence>
<dbReference type="AlphaFoldDB" id="A0A9D2GG32"/>
<dbReference type="Proteomes" id="UP000824101">
    <property type="component" value="Unassembled WGS sequence"/>
</dbReference>
<evidence type="ECO:0000256" key="2">
    <source>
        <dbReference type="SAM" id="Phobius"/>
    </source>
</evidence>
<sequence length="128" mass="14265">MKKGLYQDLEKEWKKLKRFRFLYIVLPVFLTMLSVRIIQVYFHLKLERFKKAAASCRREAMGEARKDAENSPSSADAAQKAGSAPAASPAAKPVPEPIQAEKADMEFITPQPVAAASQESSCTVTEEF</sequence>
<evidence type="ECO:0000256" key="1">
    <source>
        <dbReference type="SAM" id="MobiDB-lite"/>
    </source>
</evidence>
<keyword evidence="2" id="KW-0472">Membrane</keyword>
<keyword evidence="2" id="KW-1133">Transmembrane helix</keyword>
<reference evidence="3" key="2">
    <citation type="submission" date="2021-04" db="EMBL/GenBank/DDBJ databases">
        <authorList>
            <person name="Gilroy R."/>
        </authorList>
    </citation>
    <scope>NUCLEOTIDE SEQUENCE</scope>
    <source>
        <strain evidence="3">ChiBcec1-1093</strain>
    </source>
</reference>
<evidence type="ECO:0000313" key="3">
    <source>
        <dbReference type="EMBL" id="HIZ78513.1"/>
    </source>
</evidence>
<dbReference type="EMBL" id="DXBC01000032">
    <property type="protein sequence ID" value="HIZ78513.1"/>
    <property type="molecule type" value="Genomic_DNA"/>
</dbReference>
<keyword evidence="2" id="KW-0812">Transmembrane</keyword>